<dbReference type="PANTHER" id="PTHR10151">
    <property type="entry name" value="ECTONUCLEOTIDE PYROPHOSPHATASE/PHOSPHODIESTERASE"/>
    <property type="match status" value="1"/>
</dbReference>
<name>A0A1M7ZJ18_9BACT</name>
<gene>
    <name evidence="1" type="ORF">SAMN04488108_3717</name>
</gene>
<organism evidence="1 2">
    <name type="scientific">Algoriphagus zhangzhouensis</name>
    <dbReference type="NCBI Taxonomy" id="1073327"/>
    <lineage>
        <taxon>Bacteria</taxon>
        <taxon>Pseudomonadati</taxon>
        <taxon>Bacteroidota</taxon>
        <taxon>Cytophagia</taxon>
        <taxon>Cytophagales</taxon>
        <taxon>Cyclobacteriaceae</taxon>
        <taxon>Algoriphagus</taxon>
    </lineage>
</organism>
<evidence type="ECO:0000313" key="2">
    <source>
        <dbReference type="Proteomes" id="UP000184609"/>
    </source>
</evidence>
<evidence type="ECO:0000313" key="1">
    <source>
        <dbReference type="EMBL" id="SHO64881.1"/>
    </source>
</evidence>
<dbReference type="RefSeq" id="WP_073573315.1">
    <property type="nucleotide sequence ID" value="NZ_FRXN01000006.1"/>
</dbReference>
<accession>A0A1M7ZJ18</accession>
<proteinExistence type="predicted"/>
<dbReference type="PROSITE" id="PS51257">
    <property type="entry name" value="PROKAR_LIPOPROTEIN"/>
    <property type="match status" value="1"/>
</dbReference>
<dbReference type="GO" id="GO:0016787">
    <property type="term" value="F:hydrolase activity"/>
    <property type="evidence" value="ECO:0007669"/>
    <property type="project" value="UniProtKB-ARBA"/>
</dbReference>
<dbReference type="Gene3D" id="3.40.720.10">
    <property type="entry name" value="Alkaline Phosphatase, subunit A"/>
    <property type="match status" value="1"/>
</dbReference>
<dbReference type="STRING" id="1073327.SAMN04488108_3717"/>
<protein>
    <submittedName>
        <fullName evidence="1">Type I phosphodiesterase / nucleotide pyrophosphatase</fullName>
    </submittedName>
</protein>
<dbReference type="InterPro" id="IPR017850">
    <property type="entry name" value="Alkaline_phosphatase_core_sf"/>
</dbReference>
<dbReference type="PANTHER" id="PTHR10151:SF120">
    <property type="entry name" value="BIS(5'-ADENOSYL)-TRIPHOSPHATASE"/>
    <property type="match status" value="1"/>
</dbReference>
<sequence length="304" mass="33890">MKNLSFPLLAFGLVILFTSCQKSEPANERVILIGIDGFGTEGYLQAKHPNIDSLFADGVISLNTRTVVPSVTMPNWTSHLTGAGPEQHGVFNNGWEMNDHPLDPQEMDEEGYFPSIFKVLKDQKTDAKTAYYYNWANLIKPINQKYLDEVKFAENDGYAENYQAAFEFLKANQSDPSLVFMYTVHVDHAGHSFQWLSDEYIKAIEEADVEIGKFADQLKAEGLFEDSHILLFTDHGGVGNGHGGTSVTEMEVPWMIRGPKIQKGKKLTTPNSNTNTAVVISKIFGIESPYESWIGKIPSGVFVE</sequence>
<dbReference type="InterPro" id="IPR002591">
    <property type="entry name" value="Phosphodiest/P_Trfase"/>
</dbReference>
<dbReference type="Proteomes" id="UP000184609">
    <property type="component" value="Unassembled WGS sequence"/>
</dbReference>
<reference evidence="2" key="1">
    <citation type="submission" date="2016-12" db="EMBL/GenBank/DDBJ databases">
        <authorList>
            <person name="Varghese N."/>
            <person name="Submissions S."/>
        </authorList>
    </citation>
    <scope>NUCLEOTIDE SEQUENCE [LARGE SCALE GENOMIC DNA]</scope>
    <source>
        <strain evidence="2">DSM 25035</strain>
    </source>
</reference>
<dbReference type="SUPFAM" id="SSF53649">
    <property type="entry name" value="Alkaline phosphatase-like"/>
    <property type="match status" value="1"/>
</dbReference>
<dbReference type="EMBL" id="FRXN01000006">
    <property type="protein sequence ID" value="SHO64881.1"/>
    <property type="molecule type" value="Genomic_DNA"/>
</dbReference>
<dbReference type="Pfam" id="PF01663">
    <property type="entry name" value="Phosphodiest"/>
    <property type="match status" value="1"/>
</dbReference>
<keyword evidence="2" id="KW-1185">Reference proteome</keyword>
<dbReference type="AlphaFoldDB" id="A0A1M7ZJ18"/>
<dbReference type="OrthoDB" id="279982at2"/>